<evidence type="ECO:0000313" key="9">
    <source>
        <dbReference type="EMBL" id="SJZ32188.1"/>
    </source>
</evidence>
<keyword evidence="3" id="KW-0732">Signal</keyword>
<evidence type="ECO:0000256" key="3">
    <source>
        <dbReference type="ARBA" id="ARBA00022729"/>
    </source>
</evidence>
<dbReference type="AlphaFoldDB" id="A0A1T4JPS4"/>
<keyword evidence="6" id="KW-0325">Glycoprotein</keyword>
<reference evidence="9 10" key="1">
    <citation type="submission" date="2017-02" db="EMBL/GenBank/DDBJ databases">
        <authorList>
            <person name="Peterson S.W."/>
        </authorList>
    </citation>
    <scope>NUCLEOTIDE SEQUENCE [LARGE SCALE GENOMIC DNA]</scope>
    <source>
        <strain evidence="9 10">ATCC 700135</strain>
    </source>
</reference>
<accession>A0A1T4JPS4</accession>
<evidence type="ECO:0000256" key="6">
    <source>
        <dbReference type="ARBA" id="ARBA00023180"/>
    </source>
</evidence>
<evidence type="ECO:0000256" key="2">
    <source>
        <dbReference type="ARBA" id="ARBA00022692"/>
    </source>
</evidence>
<sequence>MDVEKVDQYLMMSAKFFPENQLPFIRQALLGANEAQFSNVQFLQYKDPTIALILSLLAGTLGADRFYLGQVGLGLLKLFTCGGATLWALVDIFLIMGTTKEENMARLFQVLHLR</sequence>
<dbReference type="RefSeq" id="WP_025836797.1">
    <property type="nucleotide sequence ID" value="NZ_FUWL01000003.1"/>
</dbReference>
<organism evidence="9 10">
    <name type="scientific">Porphyromonas cangingivalis</name>
    <dbReference type="NCBI Taxonomy" id="36874"/>
    <lineage>
        <taxon>Bacteria</taxon>
        <taxon>Pseudomonadati</taxon>
        <taxon>Bacteroidota</taxon>
        <taxon>Bacteroidia</taxon>
        <taxon>Bacteroidales</taxon>
        <taxon>Porphyromonadaceae</taxon>
        <taxon>Porphyromonas</taxon>
    </lineage>
</organism>
<dbReference type="PANTHER" id="PTHR21016">
    <property type="entry name" value="BETA-AMYLOID BINDING PROTEIN-RELATED"/>
    <property type="match status" value="1"/>
</dbReference>
<dbReference type="InterPro" id="IPR007829">
    <property type="entry name" value="TM2"/>
</dbReference>
<dbReference type="PANTHER" id="PTHR21016:SF7">
    <property type="entry name" value="TM2 DOMAIN-CONTAINING PROTEIN 3"/>
    <property type="match status" value="1"/>
</dbReference>
<evidence type="ECO:0000259" key="8">
    <source>
        <dbReference type="Pfam" id="PF05154"/>
    </source>
</evidence>
<feature type="transmembrane region" description="Helical" evidence="7">
    <location>
        <begin position="74"/>
        <end position="96"/>
    </location>
</feature>
<evidence type="ECO:0000256" key="7">
    <source>
        <dbReference type="SAM" id="Phobius"/>
    </source>
</evidence>
<proteinExistence type="predicted"/>
<feature type="domain" description="TM2" evidence="8">
    <location>
        <begin position="45"/>
        <end position="93"/>
    </location>
</feature>
<evidence type="ECO:0000256" key="5">
    <source>
        <dbReference type="ARBA" id="ARBA00023136"/>
    </source>
</evidence>
<protein>
    <submittedName>
        <fullName evidence="9">TM2 domain-containing membrane protein YozV</fullName>
    </submittedName>
</protein>
<dbReference type="GO" id="GO:0016020">
    <property type="term" value="C:membrane"/>
    <property type="evidence" value="ECO:0007669"/>
    <property type="project" value="UniProtKB-SubCell"/>
</dbReference>
<keyword evidence="4 7" id="KW-1133">Transmembrane helix</keyword>
<keyword evidence="2 7" id="KW-0812">Transmembrane</keyword>
<dbReference type="Proteomes" id="UP000189956">
    <property type="component" value="Unassembled WGS sequence"/>
</dbReference>
<evidence type="ECO:0000313" key="10">
    <source>
        <dbReference type="Proteomes" id="UP000189956"/>
    </source>
</evidence>
<keyword evidence="5 7" id="KW-0472">Membrane</keyword>
<dbReference type="InterPro" id="IPR050932">
    <property type="entry name" value="TM2D1-3-like"/>
</dbReference>
<name>A0A1T4JPS4_PORCN</name>
<evidence type="ECO:0000256" key="1">
    <source>
        <dbReference type="ARBA" id="ARBA00004141"/>
    </source>
</evidence>
<gene>
    <name evidence="9" type="ORF">SAMN02745205_00256</name>
</gene>
<evidence type="ECO:0000256" key="4">
    <source>
        <dbReference type="ARBA" id="ARBA00022989"/>
    </source>
</evidence>
<dbReference type="Pfam" id="PF05154">
    <property type="entry name" value="TM2"/>
    <property type="match status" value="1"/>
</dbReference>
<dbReference type="EMBL" id="FUWL01000003">
    <property type="protein sequence ID" value="SJZ32188.1"/>
    <property type="molecule type" value="Genomic_DNA"/>
</dbReference>
<comment type="subcellular location">
    <subcellularLocation>
        <location evidence="1">Membrane</location>
        <topology evidence="1">Multi-pass membrane protein</topology>
    </subcellularLocation>
</comment>